<proteinExistence type="predicted"/>
<dbReference type="Proteomes" id="UP000050911">
    <property type="component" value="Unassembled WGS sequence"/>
</dbReference>
<feature type="binding site" evidence="3">
    <location>
        <begin position="10"/>
        <end position="17"/>
    </location>
    <ligand>
        <name>substrate</name>
    </ligand>
</feature>
<feature type="active site" description="Proton donor/acceptor" evidence="2">
    <location>
        <position position="87"/>
    </location>
</feature>
<dbReference type="RefSeq" id="WP_054659299.1">
    <property type="nucleotide sequence ID" value="NZ_AZCX01000002.1"/>
</dbReference>
<evidence type="ECO:0000313" key="5">
    <source>
        <dbReference type="EMBL" id="KRK48822.1"/>
    </source>
</evidence>
<dbReference type="CDD" id="cd07067">
    <property type="entry name" value="HP_PGM_like"/>
    <property type="match status" value="1"/>
</dbReference>
<dbReference type="Pfam" id="PF00300">
    <property type="entry name" value="His_Phos_1"/>
    <property type="match status" value="1"/>
</dbReference>
<name>A0A0R1HQV7_9LACO</name>
<gene>
    <name evidence="5" type="ORF">FC96_GL001141</name>
</gene>
<feature type="active site" description="Tele-phosphohistidine intermediate" evidence="2">
    <location>
        <position position="11"/>
    </location>
</feature>
<accession>A0A0R1HQV7</accession>
<evidence type="ECO:0000313" key="6">
    <source>
        <dbReference type="Proteomes" id="UP000050911"/>
    </source>
</evidence>
<dbReference type="AlphaFoldDB" id="A0A0R1HQV7"/>
<dbReference type="GO" id="GO:0004331">
    <property type="term" value="F:fructose-2,6-bisphosphate 2-phosphatase activity"/>
    <property type="evidence" value="ECO:0007669"/>
    <property type="project" value="TreeGrafter"/>
</dbReference>
<dbReference type="PATRIC" id="fig|1302272.5.peg.1149"/>
<dbReference type="PANTHER" id="PTHR46517:SF1">
    <property type="entry name" value="FRUCTOSE-2,6-BISPHOSPHATASE TIGAR"/>
    <property type="match status" value="1"/>
</dbReference>
<dbReference type="PANTHER" id="PTHR46517">
    <property type="entry name" value="FRUCTOSE-2,6-BISPHOSPHATASE TIGAR"/>
    <property type="match status" value="1"/>
</dbReference>
<dbReference type="EMBL" id="AZCX01000002">
    <property type="protein sequence ID" value="KRK48822.1"/>
    <property type="molecule type" value="Genomic_DNA"/>
</dbReference>
<comment type="caution">
    <text evidence="5">The sequence shown here is derived from an EMBL/GenBank/DDBJ whole genome shotgun (WGS) entry which is preliminary data.</text>
</comment>
<keyword evidence="1" id="KW-0378">Hydrolase</keyword>
<feature type="site" description="Transition state stabilizer" evidence="4">
    <location>
        <position position="171"/>
    </location>
</feature>
<dbReference type="GO" id="GO:0045820">
    <property type="term" value="P:negative regulation of glycolytic process"/>
    <property type="evidence" value="ECO:0007669"/>
    <property type="project" value="TreeGrafter"/>
</dbReference>
<protein>
    <recommendedName>
        <fullName evidence="7">Phosphoglycerate mutase</fullName>
    </recommendedName>
</protein>
<keyword evidence="6" id="KW-1185">Reference proteome</keyword>
<dbReference type="STRING" id="1302272.FC96_GL001141"/>
<evidence type="ECO:0000256" key="1">
    <source>
        <dbReference type="ARBA" id="ARBA00022801"/>
    </source>
</evidence>
<feature type="binding site" evidence="3">
    <location>
        <position position="60"/>
    </location>
    <ligand>
        <name>substrate</name>
    </ligand>
</feature>
<dbReference type="InterPro" id="IPR029033">
    <property type="entry name" value="His_PPase_superfam"/>
</dbReference>
<evidence type="ECO:0000256" key="3">
    <source>
        <dbReference type="PIRSR" id="PIRSR613078-2"/>
    </source>
</evidence>
<dbReference type="OrthoDB" id="4131070at2"/>
<dbReference type="GO" id="GO:0043456">
    <property type="term" value="P:regulation of pentose-phosphate shunt"/>
    <property type="evidence" value="ECO:0007669"/>
    <property type="project" value="TreeGrafter"/>
</dbReference>
<organism evidence="5 6">
    <name type="scientific">Secundilactobacillus kimchicus JCM 15530</name>
    <dbReference type="NCBI Taxonomy" id="1302272"/>
    <lineage>
        <taxon>Bacteria</taxon>
        <taxon>Bacillati</taxon>
        <taxon>Bacillota</taxon>
        <taxon>Bacilli</taxon>
        <taxon>Lactobacillales</taxon>
        <taxon>Lactobacillaceae</taxon>
        <taxon>Secundilactobacillus</taxon>
    </lineage>
</organism>
<dbReference type="SUPFAM" id="SSF53254">
    <property type="entry name" value="Phosphoglycerate mutase-like"/>
    <property type="match status" value="1"/>
</dbReference>
<dbReference type="SMART" id="SM00855">
    <property type="entry name" value="PGAM"/>
    <property type="match status" value="1"/>
</dbReference>
<evidence type="ECO:0008006" key="7">
    <source>
        <dbReference type="Google" id="ProtNLM"/>
    </source>
</evidence>
<evidence type="ECO:0000256" key="2">
    <source>
        <dbReference type="PIRSR" id="PIRSR613078-1"/>
    </source>
</evidence>
<dbReference type="GO" id="GO:0005829">
    <property type="term" value="C:cytosol"/>
    <property type="evidence" value="ECO:0007669"/>
    <property type="project" value="TreeGrafter"/>
</dbReference>
<dbReference type="InterPro" id="IPR051695">
    <property type="entry name" value="Phosphoglycerate_Mutase"/>
</dbReference>
<sequence length="219" mass="23905">MTQFNVYLVRHGQTYLNKYFRIQGISDSPLTEKGIADAKHAGARLANVAFTHAYASNTSRAQDTARYILAANTGTATKAVIEPAFHEENFGYFEGNDDVQAWHMIGGPLGLRTFNDIIRAKTIEGSKDLIAAADPYGDAEDNATFWARVQPGIDRLIATHQDGDNVLVATHGTTIRSIVAKYNRDIDVAVSAINGSVTKLTVTDGHIQVDYYNNVADTL</sequence>
<dbReference type="Gene3D" id="3.40.50.1240">
    <property type="entry name" value="Phosphoglycerate mutase-like"/>
    <property type="match status" value="1"/>
</dbReference>
<evidence type="ECO:0000256" key="4">
    <source>
        <dbReference type="PIRSR" id="PIRSR613078-3"/>
    </source>
</evidence>
<dbReference type="InterPro" id="IPR013078">
    <property type="entry name" value="His_Pase_superF_clade-1"/>
</dbReference>
<reference evidence="5 6" key="1">
    <citation type="journal article" date="2015" name="Genome Announc.">
        <title>Expanding the biotechnology potential of lactobacilli through comparative genomics of 213 strains and associated genera.</title>
        <authorList>
            <person name="Sun Z."/>
            <person name="Harris H.M."/>
            <person name="McCann A."/>
            <person name="Guo C."/>
            <person name="Argimon S."/>
            <person name="Zhang W."/>
            <person name="Yang X."/>
            <person name="Jeffery I.B."/>
            <person name="Cooney J.C."/>
            <person name="Kagawa T.F."/>
            <person name="Liu W."/>
            <person name="Song Y."/>
            <person name="Salvetti E."/>
            <person name="Wrobel A."/>
            <person name="Rasinkangas P."/>
            <person name="Parkhill J."/>
            <person name="Rea M.C."/>
            <person name="O'Sullivan O."/>
            <person name="Ritari J."/>
            <person name="Douillard F.P."/>
            <person name="Paul Ross R."/>
            <person name="Yang R."/>
            <person name="Briner A.E."/>
            <person name="Felis G.E."/>
            <person name="de Vos W.M."/>
            <person name="Barrangou R."/>
            <person name="Klaenhammer T.R."/>
            <person name="Caufield P.W."/>
            <person name="Cui Y."/>
            <person name="Zhang H."/>
            <person name="O'Toole P.W."/>
        </authorList>
    </citation>
    <scope>NUCLEOTIDE SEQUENCE [LARGE SCALE GENOMIC DNA]</scope>
    <source>
        <strain evidence="5 6">JCM 15530</strain>
    </source>
</reference>